<dbReference type="PANTHER" id="PTHR12507">
    <property type="entry name" value="REDUCED GROWTH PHENOTYPE 1 RGP1, YEAST -RELATED"/>
    <property type="match status" value="1"/>
</dbReference>
<dbReference type="AlphaFoldDB" id="A0A8W8HZU5"/>
<keyword evidence="3" id="KW-1185">Reference proteome</keyword>
<dbReference type="InterPro" id="IPR014848">
    <property type="entry name" value="Rgp1"/>
</dbReference>
<reference evidence="2" key="1">
    <citation type="submission" date="2022-08" db="UniProtKB">
        <authorList>
            <consortium name="EnsemblMetazoa"/>
        </authorList>
    </citation>
    <scope>IDENTIFICATION</scope>
    <source>
        <strain evidence="2">05x7-T-G4-1.051#20</strain>
    </source>
</reference>
<feature type="compositionally biased region" description="Low complexity" evidence="1">
    <location>
        <begin position="88"/>
        <end position="98"/>
    </location>
</feature>
<dbReference type="Proteomes" id="UP000005408">
    <property type="component" value="Unassembled WGS sequence"/>
</dbReference>
<organism evidence="2 3">
    <name type="scientific">Magallana gigas</name>
    <name type="common">Pacific oyster</name>
    <name type="synonym">Crassostrea gigas</name>
    <dbReference type="NCBI Taxonomy" id="29159"/>
    <lineage>
        <taxon>Eukaryota</taxon>
        <taxon>Metazoa</taxon>
        <taxon>Spiralia</taxon>
        <taxon>Lophotrochozoa</taxon>
        <taxon>Mollusca</taxon>
        <taxon>Bivalvia</taxon>
        <taxon>Autobranchia</taxon>
        <taxon>Pteriomorphia</taxon>
        <taxon>Ostreida</taxon>
        <taxon>Ostreoidea</taxon>
        <taxon>Ostreidae</taxon>
        <taxon>Magallana</taxon>
    </lineage>
</organism>
<accession>A0A8W8HZU5</accession>
<sequence>MRLQYLTVSNKSAITKILIMIEVTGVLPRGSVYLAGETVKCIVTIKNLSKVSQNNVDCLAWASVQINCQCSVSDTRINLPNTRKLSSEEISPSSSDTSFVPNRGEQGMTVLSTKPRILFCDLKLRPGESKSFAFEDVIPADAPPSYRGQAIKYSYKLIIGAQMLEHPTKLLRIPFRVLVLHGMNDVSVYMDTEEVQPSNPFLKQEQNENNLLDIAMQVLATITARKAPHFYNITNAKGKVAKFILFKQAYKLGEDIVGVFDFSEGTVPCVQFSVTLQSEEQIAEECRRKVGHGSSYTSYVKHQDMCLHTEKTHVNIPVPLSATPGFMTDIVCLRWRLHFEFVTSCDPIPELERPERPDMSAMWCGPANLNVETMIWDLPIKIYPTNPLHACSSTQLKTNASITL</sequence>
<dbReference type="EnsemblMetazoa" id="G11864.3">
    <property type="protein sequence ID" value="G11864.3:cds"/>
    <property type="gene ID" value="G11864"/>
</dbReference>
<evidence type="ECO:0000313" key="3">
    <source>
        <dbReference type="Proteomes" id="UP000005408"/>
    </source>
</evidence>
<proteinExistence type="predicted"/>
<evidence type="ECO:0008006" key="4">
    <source>
        <dbReference type="Google" id="ProtNLM"/>
    </source>
</evidence>
<evidence type="ECO:0000313" key="2">
    <source>
        <dbReference type="EnsemblMetazoa" id="G11864.3:cds"/>
    </source>
</evidence>
<evidence type="ECO:0000256" key="1">
    <source>
        <dbReference type="SAM" id="MobiDB-lite"/>
    </source>
</evidence>
<feature type="region of interest" description="Disordered" evidence="1">
    <location>
        <begin position="83"/>
        <end position="104"/>
    </location>
</feature>
<dbReference type="Pfam" id="PF08737">
    <property type="entry name" value="Rgp1"/>
    <property type="match status" value="2"/>
</dbReference>
<dbReference type="InterPro" id="IPR014752">
    <property type="entry name" value="Arrestin-like_C"/>
</dbReference>
<protein>
    <recommendedName>
        <fullName evidence="4">Retrograde Golgi transport protein RGP1-like protein</fullName>
    </recommendedName>
</protein>
<dbReference type="Gene3D" id="2.60.40.640">
    <property type="match status" value="1"/>
</dbReference>
<name>A0A8W8HZU5_MAGGI</name>